<evidence type="ECO:0000256" key="1">
    <source>
        <dbReference type="SAM" id="MobiDB-lite"/>
    </source>
</evidence>
<dbReference type="AlphaFoldDB" id="A0AAD9EW58"/>
<feature type="compositionally biased region" description="Basic and acidic residues" evidence="1">
    <location>
        <begin position="68"/>
        <end position="79"/>
    </location>
</feature>
<dbReference type="Proteomes" id="UP001228049">
    <property type="component" value="Unassembled WGS sequence"/>
</dbReference>
<protein>
    <submittedName>
        <fullName evidence="2">DET1- and DDB1-associated protein 1</fullName>
    </submittedName>
</protein>
<evidence type="ECO:0000313" key="3">
    <source>
        <dbReference type="Proteomes" id="UP001228049"/>
    </source>
</evidence>
<sequence length="79" mass="9028">MASSDVYGESLSPQLLSVIVWQPMYLKMNIIRSSISRLRGINNFTRIQEKSEKEQGEGENMAPPRKIARTDSRELNEDS</sequence>
<gene>
    <name evidence="2" type="ORF">KUDE01_027829</name>
</gene>
<name>A0AAD9EW58_DISEL</name>
<proteinExistence type="predicted"/>
<comment type="caution">
    <text evidence="2">The sequence shown here is derived from an EMBL/GenBank/DDBJ whole genome shotgun (WGS) entry which is preliminary data.</text>
</comment>
<accession>A0AAD9EW58</accession>
<dbReference type="EMBL" id="JASDAP010000026">
    <property type="protein sequence ID" value="KAK1879712.1"/>
    <property type="molecule type" value="Genomic_DNA"/>
</dbReference>
<evidence type="ECO:0000313" key="2">
    <source>
        <dbReference type="EMBL" id="KAK1879712.1"/>
    </source>
</evidence>
<keyword evidence="3" id="KW-1185">Reference proteome</keyword>
<organism evidence="2 3">
    <name type="scientific">Dissostichus eleginoides</name>
    <name type="common">Patagonian toothfish</name>
    <name type="synonym">Dissostichus amissus</name>
    <dbReference type="NCBI Taxonomy" id="100907"/>
    <lineage>
        <taxon>Eukaryota</taxon>
        <taxon>Metazoa</taxon>
        <taxon>Chordata</taxon>
        <taxon>Craniata</taxon>
        <taxon>Vertebrata</taxon>
        <taxon>Euteleostomi</taxon>
        <taxon>Actinopterygii</taxon>
        <taxon>Neopterygii</taxon>
        <taxon>Teleostei</taxon>
        <taxon>Neoteleostei</taxon>
        <taxon>Acanthomorphata</taxon>
        <taxon>Eupercaria</taxon>
        <taxon>Perciformes</taxon>
        <taxon>Notothenioidei</taxon>
        <taxon>Nototheniidae</taxon>
        <taxon>Dissostichus</taxon>
    </lineage>
</organism>
<reference evidence="2" key="1">
    <citation type="submission" date="2023-04" db="EMBL/GenBank/DDBJ databases">
        <title>Chromosome-level genome of Chaenocephalus aceratus.</title>
        <authorList>
            <person name="Park H."/>
        </authorList>
    </citation>
    <scope>NUCLEOTIDE SEQUENCE</scope>
    <source>
        <strain evidence="2">DE</strain>
        <tissue evidence="2">Muscle</tissue>
    </source>
</reference>
<feature type="region of interest" description="Disordered" evidence="1">
    <location>
        <begin position="49"/>
        <end position="79"/>
    </location>
</feature>